<dbReference type="Proteomes" id="UP001165740">
    <property type="component" value="Chromosome 2"/>
</dbReference>
<feature type="compositionally biased region" description="Basic and acidic residues" evidence="1">
    <location>
        <begin position="95"/>
        <end position="114"/>
    </location>
</feature>
<dbReference type="InterPro" id="IPR010920">
    <property type="entry name" value="LSM_dom_sf"/>
</dbReference>
<dbReference type="AlphaFoldDB" id="A0A9U8E9U5"/>
<feature type="region of interest" description="Disordered" evidence="1">
    <location>
        <begin position="1"/>
        <end position="21"/>
    </location>
</feature>
<keyword evidence="2" id="KW-1185">Reference proteome</keyword>
<feature type="compositionally biased region" description="Acidic residues" evidence="1">
    <location>
        <begin position="1"/>
        <end position="10"/>
    </location>
</feature>
<gene>
    <name evidence="3" type="primary">LOC106064761</name>
</gene>
<dbReference type="KEGG" id="bgt:106064761"/>
<evidence type="ECO:0000256" key="1">
    <source>
        <dbReference type="SAM" id="MobiDB-lite"/>
    </source>
</evidence>
<reference evidence="3" key="1">
    <citation type="submission" date="2025-08" db="UniProtKB">
        <authorList>
            <consortium name="RefSeq"/>
        </authorList>
    </citation>
    <scope>IDENTIFICATION</scope>
</reference>
<dbReference type="GO" id="GO:0006398">
    <property type="term" value="P:mRNA 3'-end processing by stem-loop binding and cleavage"/>
    <property type="evidence" value="ECO:0007669"/>
    <property type="project" value="TreeGrafter"/>
</dbReference>
<dbReference type="RefSeq" id="XP_013078841.2">
    <property type="nucleotide sequence ID" value="XM_013223387.2"/>
</dbReference>
<protein>
    <submittedName>
        <fullName evidence="3">U7 snRNA-associated Sm-like protein LSm11</fullName>
    </submittedName>
</protein>
<dbReference type="GO" id="GO:0005683">
    <property type="term" value="C:U7 snRNP"/>
    <property type="evidence" value="ECO:0007669"/>
    <property type="project" value="TreeGrafter"/>
</dbReference>
<dbReference type="Gene3D" id="2.30.30.100">
    <property type="match status" value="1"/>
</dbReference>
<feature type="region of interest" description="Disordered" evidence="1">
    <location>
        <begin position="169"/>
        <end position="235"/>
    </location>
</feature>
<evidence type="ECO:0000313" key="3">
    <source>
        <dbReference type="RefSeq" id="XP_013078841.2"/>
    </source>
</evidence>
<dbReference type="GO" id="GO:0071209">
    <property type="term" value="F:U7 snRNA binding"/>
    <property type="evidence" value="ECO:0007669"/>
    <property type="project" value="InterPro"/>
</dbReference>
<proteinExistence type="predicted"/>
<dbReference type="SUPFAM" id="SSF50182">
    <property type="entry name" value="Sm-like ribonucleoproteins"/>
    <property type="match status" value="1"/>
</dbReference>
<dbReference type="PANTHER" id="PTHR21415">
    <property type="entry name" value="U7 SNRNA-ASSOCIATED SM-LIKE PROTEIN LSM11"/>
    <property type="match status" value="1"/>
</dbReference>
<dbReference type="GeneID" id="106064761"/>
<accession>A0A9U8E9U5</accession>
<dbReference type="OMA" id="KYFNMAM"/>
<dbReference type="OrthoDB" id="10002367at2759"/>
<sequence>MATSSEDDNDDSNKYDPELDFLSSSFNPERALFTDAIKVPYPDIKSFSSLRNYQSAIEKRRNTQLEQGEGKVTQQTKGKSDHSHTSHRSTSQSESSRRRSDDQKRTHFLSEKIHSKTSYRSSTLPEPEASWKTDKEEKNLFERRKAETSDNYYINNAEKLSKISKTLDAGSYRSRNSSASSSSNSLFMPTTSSTKTKDVVGHRSSSSSKQTVQHSKPLQTEEKATTSQSKEQLKKRNVFTRMSNVEGPLILLQRCVKERLLVRVITRGAVFLHGICRGYIVAFDKYFNMAMIDVEEIYRRPASSGKIRARISHKICAAQKVLQKERAVCESEWKEKQQSTNKQVMETSSSLQALNLLSSLIPSTSNQPRSSAQNYRPSPAIQSGIAYPDKTNPKGLGTAKGQEVAPNKKSKAVDVKMKLKSIYEGVDIPFSPFEREALMLGIPDENVQIRHVNQLFIRGDNVVSLSIVENCE</sequence>
<organism evidence="2 3">
    <name type="scientific">Biomphalaria glabrata</name>
    <name type="common">Bloodfluke planorb</name>
    <name type="synonym">Freshwater snail</name>
    <dbReference type="NCBI Taxonomy" id="6526"/>
    <lineage>
        <taxon>Eukaryota</taxon>
        <taxon>Metazoa</taxon>
        <taxon>Spiralia</taxon>
        <taxon>Lophotrochozoa</taxon>
        <taxon>Mollusca</taxon>
        <taxon>Gastropoda</taxon>
        <taxon>Heterobranchia</taxon>
        <taxon>Euthyneura</taxon>
        <taxon>Panpulmonata</taxon>
        <taxon>Hygrophila</taxon>
        <taxon>Lymnaeoidea</taxon>
        <taxon>Planorbidae</taxon>
        <taxon>Biomphalaria</taxon>
    </lineage>
</organism>
<name>A0A9U8E9U5_BIOGL</name>
<feature type="compositionally biased region" description="Polar residues" evidence="1">
    <location>
        <begin position="209"/>
        <end position="218"/>
    </location>
</feature>
<feature type="region of interest" description="Disordered" evidence="1">
    <location>
        <begin position="58"/>
        <end position="137"/>
    </location>
</feature>
<dbReference type="InterPro" id="IPR039267">
    <property type="entry name" value="Lsm11"/>
</dbReference>
<feature type="compositionally biased region" description="Low complexity" evidence="1">
    <location>
        <begin position="171"/>
        <end position="185"/>
    </location>
</feature>
<feature type="region of interest" description="Disordered" evidence="1">
    <location>
        <begin position="364"/>
        <end position="405"/>
    </location>
</feature>
<dbReference type="PANTHER" id="PTHR21415:SF1">
    <property type="entry name" value="U7 SNRNA-ASSOCIATED SM-LIKE PROTEIN LSM11"/>
    <property type="match status" value="1"/>
</dbReference>
<evidence type="ECO:0000313" key="2">
    <source>
        <dbReference type="Proteomes" id="UP001165740"/>
    </source>
</evidence>
<feature type="compositionally biased region" description="Polar residues" evidence="1">
    <location>
        <begin position="364"/>
        <end position="376"/>
    </location>
</feature>